<feature type="compositionally biased region" description="Basic residues" evidence="1">
    <location>
        <begin position="35"/>
        <end position="44"/>
    </location>
</feature>
<evidence type="ECO:0000259" key="2">
    <source>
        <dbReference type="Pfam" id="PF17667"/>
    </source>
</evidence>
<comment type="caution">
    <text evidence="3">The sequence shown here is derived from an EMBL/GenBank/DDBJ whole genome shotgun (WGS) entry which is preliminary data.</text>
</comment>
<proteinExistence type="predicted"/>
<evidence type="ECO:0000313" key="4">
    <source>
        <dbReference type="Proteomes" id="UP001151516"/>
    </source>
</evidence>
<feature type="region of interest" description="Disordered" evidence="1">
    <location>
        <begin position="1"/>
        <end position="55"/>
    </location>
</feature>
<dbReference type="PANTHER" id="PTHR38248">
    <property type="entry name" value="FUNK1 6"/>
    <property type="match status" value="1"/>
</dbReference>
<accession>A0A9W8GMI4</accession>
<organism evidence="3 4">
    <name type="scientific">Coemansia spiralis</name>
    <dbReference type="NCBI Taxonomy" id="417178"/>
    <lineage>
        <taxon>Eukaryota</taxon>
        <taxon>Fungi</taxon>
        <taxon>Fungi incertae sedis</taxon>
        <taxon>Zoopagomycota</taxon>
        <taxon>Kickxellomycotina</taxon>
        <taxon>Kickxellomycetes</taxon>
        <taxon>Kickxellales</taxon>
        <taxon>Kickxellaceae</taxon>
        <taxon>Coemansia</taxon>
    </lineage>
</organism>
<dbReference type="AlphaFoldDB" id="A0A9W8GMI4"/>
<dbReference type="Proteomes" id="UP001151516">
    <property type="component" value="Unassembled WGS sequence"/>
</dbReference>
<dbReference type="InterPro" id="IPR011009">
    <property type="entry name" value="Kinase-like_dom_sf"/>
</dbReference>
<feature type="domain" description="Fungal-type protein kinase" evidence="2">
    <location>
        <begin position="246"/>
        <end position="622"/>
    </location>
</feature>
<dbReference type="InterPro" id="IPR040976">
    <property type="entry name" value="Pkinase_fungal"/>
</dbReference>
<sequence length="781" mass="87434">MSKRKAQRRDDGKSSRSSEDTSDAVINDSFSPKPKEKKSKRVKKIQQQDSTSDASSNLAISYEKLTMERNAEMAALYNEDRIVNNSIHGIIRPADAELGCLARVIADRAARDMEYQLGKAKSCDKENDAVSPKSGPKTRGQRAHGIDDSQLKTLIDKMRKWTESKEKYDGSEKKMYGAIKSFILYVSHFVKQSLSASDDISAEAKRGCRLILPSLAEDFKPSGADDRTRIDIGLIDQKPTASIEPHVGAGYKRLRAVIEAKLAKTPKDLREAFAQLCKYTRQMFAEQYGLRFAFGFTICAGEVCLYHFGNSKIVASAPMDIATREGRCSFIELIVNMSLCDISQLGRDPTMRFLSKLSCWQIDCPDDGEDGATKQYYFSNIICSADRLLGRHTRCFPATDMRPIKKREKAEPLKATVVIKDAFAFAKPNASEDDRDEVKTLKRIRGEFEGDKSGIMYPKIVVGGRVRFKRGDKTIEDTTSTMYEGVDDELLEKVSGGALFRAHRRIVLASIGEPLRTVGSVKEFVTVICDAMESHHAIVERCQILHRDISDNNILVVRSNDAVRGLLIDFDCAIDKSKDRGDVRHEMTGTLPFMSFNNISSSNVKRTSLDDCESMLYLLCWYATIGFGSKDERNEAKAAFRKKAIARWRDGDMVSIAEAKLSHLRSSDNFELDIVRKFDKAAEHSKQLAQLALDLYKALFANGNLGAEYHGTRGAEDDSYVAAFLNGQPRPAATSSNSPNTGNPFEMRSQEWEVISRDFLDVLARAKEDMVNWVDAPQQPR</sequence>
<protein>
    <recommendedName>
        <fullName evidence="2">Fungal-type protein kinase domain-containing protein</fullName>
    </recommendedName>
</protein>
<evidence type="ECO:0000313" key="3">
    <source>
        <dbReference type="EMBL" id="KAJ2689041.1"/>
    </source>
</evidence>
<dbReference type="EMBL" id="JANBTX010000033">
    <property type="protein sequence ID" value="KAJ2689041.1"/>
    <property type="molecule type" value="Genomic_DNA"/>
</dbReference>
<dbReference type="SUPFAM" id="SSF56112">
    <property type="entry name" value="Protein kinase-like (PK-like)"/>
    <property type="match status" value="1"/>
</dbReference>
<dbReference type="OrthoDB" id="5584477at2759"/>
<feature type="compositionally biased region" description="Polar residues" evidence="1">
    <location>
        <begin position="45"/>
        <end position="55"/>
    </location>
</feature>
<dbReference type="Gene3D" id="1.10.510.10">
    <property type="entry name" value="Transferase(Phosphotransferase) domain 1"/>
    <property type="match status" value="1"/>
</dbReference>
<evidence type="ECO:0000256" key="1">
    <source>
        <dbReference type="SAM" id="MobiDB-lite"/>
    </source>
</evidence>
<keyword evidence="4" id="KW-1185">Reference proteome</keyword>
<gene>
    <name evidence="3" type="ORF">IWW39_001762</name>
</gene>
<feature type="region of interest" description="Disordered" evidence="1">
    <location>
        <begin position="121"/>
        <end position="144"/>
    </location>
</feature>
<dbReference type="PANTHER" id="PTHR38248:SF2">
    <property type="entry name" value="FUNK1 11"/>
    <property type="match status" value="1"/>
</dbReference>
<dbReference type="Pfam" id="PF17667">
    <property type="entry name" value="Pkinase_fungal"/>
    <property type="match status" value="1"/>
</dbReference>
<name>A0A9W8GMI4_9FUNG</name>
<reference evidence="3" key="1">
    <citation type="submission" date="2022-07" db="EMBL/GenBank/DDBJ databases">
        <title>Phylogenomic reconstructions and comparative analyses of Kickxellomycotina fungi.</title>
        <authorList>
            <person name="Reynolds N.K."/>
            <person name="Stajich J.E."/>
            <person name="Barry K."/>
            <person name="Grigoriev I.V."/>
            <person name="Crous P."/>
            <person name="Smith M.E."/>
        </authorList>
    </citation>
    <scope>NUCLEOTIDE SEQUENCE</scope>
    <source>
        <strain evidence="3">CBS 109367</strain>
    </source>
</reference>
<feature type="compositionally biased region" description="Basic and acidic residues" evidence="1">
    <location>
        <begin position="8"/>
        <end position="19"/>
    </location>
</feature>